<dbReference type="PRINTS" id="PR00019">
    <property type="entry name" value="LEURICHRPT"/>
</dbReference>
<dbReference type="FunFam" id="3.80.10.10:FF:001164">
    <property type="entry name" value="GH01279p"/>
    <property type="match status" value="1"/>
</dbReference>
<dbReference type="InterPro" id="IPR001611">
    <property type="entry name" value="Leu-rich_rpt"/>
</dbReference>
<dbReference type="AlphaFoldDB" id="A0A6P3XAQ9"/>
<gene>
    <name evidence="9" type="primary">LOC106744885</name>
</gene>
<dbReference type="GeneID" id="106744885"/>
<proteinExistence type="predicted"/>
<evidence type="ECO:0000313" key="9">
    <source>
        <dbReference type="RefSeq" id="XP_014475496.1"/>
    </source>
</evidence>
<dbReference type="KEGG" id="dqu:106744885"/>
<dbReference type="InterPro" id="IPR000483">
    <property type="entry name" value="Cys-rich_flank_reg_C"/>
</dbReference>
<dbReference type="RefSeq" id="XP_014475496.1">
    <property type="nucleotide sequence ID" value="XM_014620010.1"/>
</dbReference>
<dbReference type="SMART" id="SM00082">
    <property type="entry name" value="LRRCT"/>
    <property type="match status" value="1"/>
</dbReference>
<dbReference type="SMART" id="SM00369">
    <property type="entry name" value="LRR_TYP"/>
    <property type="match status" value="11"/>
</dbReference>
<evidence type="ECO:0000313" key="8">
    <source>
        <dbReference type="Proteomes" id="UP000515204"/>
    </source>
</evidence>
<dbReference type="Gene3D" id="3.80.10.10">
    <property type="entry name" value="Ribonuclease Inhibitor"/>
    <property type="match status" value="4"/>
</dbReference>
<dbReference type="InterPro" id="IPR032675">
    <property type="entry name" value="LRR_dom_sf"/>
</dbReference>
<feature type="chain" id="PRO_5027566523" evidence="6">
    <location>
        <begin position="17"/>
        <end position="915"/>
    </location>
</feature>
<evidence type="ECO:0000256" key="1">
    <source>
        <dbReference type="ARBA" id="ARBA00022614"/>
    </source>
</evidence>
<accession>A0A6P3XAQ9</accession>
<evidence type="ECO:0000256" key="6">
    <source>
        <dbReference type="SAM" id="SignalP"/>
    </source>
</evidence>
<keyword evidence="5" id="KW-0812">Transmembrane</keyword>
<dbReference type="Pfam" id="PF13855">
    <property type="entry name" value="LRR_8"/>
    <property type="match status" value="4"/>
</dbReference>
<reference evidence="9" key="1">
    <citation type="submission" date="2025-08" db="UniProtKB">
        <authorList>
            <consortium name="RefSeq"/>
        </authorList>
    </citation>
    <scope>IDENTIFICATION</scope>
</reference>
<evidence type="ECO:0000256" key="5">
    <source>
        <dbReference type="SAM" id="Phobius"/>
    </source>
</evidence>
<dbReference type="GO" id="GO:0005886">
    <property type="term" value="C:plasma membrane"/>
    <property type="evidence" value="ECO:0007669"/>
    <property type="project" value="TreeGrafter"/>
</dbReference>
<dbReference type="GO" id="GO:0007616">
    <property type="term" value="P:long-term memory"/>
    <property type="evidence" value="ECO:0007669"/>
    <property type="project" value="TreeGrafter"/>
</dbReference>
<keyword evidence="5" id="KW-1133">Transmembrane helix</keyword>
<evidence type="ECO:0000256" key="3">
    <source>
        <dbReference type="ARBA" id="ARBA00022737"/>
    </source>
</evidence>
<evidence type="ECO:0000256" key="4">
    <source>
        <dbReference type="SAM" id="MobiDB-lite"/>
    </source>
</evidence>
<dbReference type="PROSITE" id="PS51450">
    <property type="entry name" value="LRR"/>
    <property type="match status" value="2"/>
</dbReference>
<keyword evidence="1" id="KW-0433">Leucine-rich repeat</keyword>
<feature type="domain" description="LRRCT" evidence="7">
    <location>
        <begin position="561"/>
        <end position="614"/>
    </location>
</feature>
<sequence length="915" mass="99366">MWLPLVLLALMASGSACPDLCECHQSNIEKDAPVLSDVACRRRVPGLSEIPVGVRSLSLDSAESTEVAAFFDDLEATDLTNDFEMTGTTLPDVETNETTSEEARRATETLPYLIEFAATNCSLVSLNASWHGLERLRALNLSCNNLPRLRDVLVIRAMNLSELTCLDLSDNSLSDISVGTFRTLVGLVRLSLRKNAISTVDEDAFRGLDRLEFLDLSDNRLADLPDSALTPLYSLQKLDLSGNQLQVLGARWFESLDRLRELDVSRNGLARAASGTLQPLSGLSVLRLAENPLRERDVSLLLGTGRRLETVDASRTGLARVPAALTRSVRALRLAGNRLTTVRSGDLDSYPLLRIFDIADNRLVDIENDALGRLEVLDELDLSGNVLAKVPGSLPGSLTVLKLQRNAITALKLDDLNGLYNLRSLMLNDNDISVIEVGALGQLPLLVELDLSDNPIKALPTNTLSGPGNLAKLRMSGLASLQRHQEEQSDMAFPVPTPERLIMLDVSRSPVLAGQLLADDAALSACKSLIELNLSETNISTIRSDLAYMLPQLRFLGLGANNWNCTEDLYWLGEWVRQRREPKQRFQPARCASPWKLAGLFLYELPPPPNSASSAETVAAVTLSVVYTSEHTSHADRGNLTVSSNIDGANSSHNVTDLPTLSSLVNAEAAPKTEGVADSNVPYAKTVTAPSGRLSENAVPRVYEAPTSFRNVTSSITTRTSREPGRKTNRILMDQDLIKQSVVPASRRRNEPKLSVTGTKDETYSQTFDNRADRGAQRNGKMSKLAASPGEIISPESSSQLGLKRASEGTKVIEKYLTGRMSNTTSKENAVLDDRGSNTIAEELNGRASDSGARVSEALSAGAHPGMLVLAGAALGAVAALSVVLSRRATVHRTDRYHRHENIEVHTLTPTTELW</sequence>
<feature type="transmembrane region" description="Helical" evidence="5">
    <location>
        <begin position="866"/>
        <end position="886"/>
    </location>
</feature>
<evidence type="ECO:0000259" key="7">
    <source>
        <dbReference type="SMART" id="SM00082"/>
    </source>
</evidence>
<organism evidence="8 9">
    <name type="scientific">Dinoponera quadriceps</name>
    <name type="common">South American ant</name>
    <dbReference type="NCBI Taxonomy" id="609295"/>
    <lineage>
        <taxon>Eukaryota</taxon>
        <taxon>Metazoa</taxon>
        <taxon>Ecdysozoa</taxon>
        <taxon>Arthropoda</taxon>
        <taxon>Hexapoda</taxon>
        <taxon>Insecta</taxon>
        <taxon>Pterygota</taxon>
        <taxon>Neoptera</taxon>
        <taxon>Endopterygota</taxon>
        <taxon>Hymenoptera</taxon>
        <taxon>Apocrita</taxon>
        <taxon>Aculeata</taxon>
        <taxon>Formicoidea</taxon>
        <taxon>Formicidae</taxon>
        <taxon>Ponerinae</taxon>
        <taxon>Ponerini</taxon>
        <taxon>Dinoponera</taxon>
    </lineage>
</organism>
<protein>
    <submittedName>
        <fullName evidence="9">Insulin-like growth factor-binding protein complex acid labile subunit</fullName>
    </submittedName>
</protein>
<keyword evidence="2 6" id="KW-0732">Signal</keyword>
<name>A0A6P3XAQ9_DINQU</name>
<keyword evidence="5" id="KW-0472">Membrane</keyword>
<keyword evidence="8" id="KW-1185">Reference proteome</keyword>
<dbReference type="Proteomes" id="UP000515204">
    <property type="component" value="Unplaced"/>
</dbReference>
<dbReference type="InterPro" id="IPR003591">
    <property type="entry name" value="Leu-rich_rpt_typical-subtyp"/>
</dbReference>
<feature type="region of interest" description="Disordered" evidence="4">
    <location>
        <begin position="739"/>
        <end position="761"/>
    </location>
</feature>
<feature type="signal peptide" evidence="6">
    <location>
        <begin position="1"/>
        <end position="16"/>
    </location>
</feature>
<dbReference type="OrthoDB" id="28057at2759"/>
<evidence type="ECO:0000256" key="2">
    <source>
        <dbReference type="ARBA" id="ARBA00022729"/>
    </source>
</evidence>
<dbReference type="SUPFAM" id="SSF52058">
    <property type="entry name" value="L domain-like"/>
    <property type="match status" value="2"/>
</dbReference>
<dbReference type="PANTHER" id="PTHR24366">
    <property type="entry name" value="IG(IMMUNOGLOBULIN) AND LRR(LEUCINE RICH REPEAT) DOMAINS"/>
    <property type="match status" value="1"/>
</dbReference>
<keyword evidence="3" id="KW-0677">Repeat</keyword>